<proteinExistence type="predicted"/>
<evidence type="ECO:0000313" key="2">
    <source>
        <dbReference type="Proteomes" id="UP000321157"/>
    </source>
</evidence>
<dbReference type="EMBL" id="BJXX01000038">
    <property type="protein sequence ID" value="GEN33334.1"/>
    <property type="molecule type" value="Genomic_DNA"/>
</dbReference>
<dbReference type="AlphaFoldDB" id="A0A511V363"/>
<dbReference type="RefSeq" id="WP_146808623.1">
    <property type="nucleotide sequence ID" value="NZ_BJXX01000038.1"/>
</dbReference>
<dbReference type="Proteomes" id="UP000321157">
    <property type="component" value="Unassembled WGS sequence"/>
</dbReference>
<organism evidence="1 2">
    <name type="scientific">Aneurinibacillus danicus</name>
    <dbReference type="NCBI Taxonomy" id="267746"/>
    <lineage>
        <taxon>Bacteria</taxon>
        <taxon>Bacillati</taxon>
        <taxon>Bacillota</taxon>
        <taxon>Bacilli</taxon>
        <taxon>Bacillales</taxon>
        <taxon>Paenibacillaceae</taxon>
        <taxon>Aneurinibacillus group</taxon>
        <taxon>Aneurinibacillus</taxon>
    </lineage>
</organism>
<sequence length="69" mass="7429">MLLPSLVIGGASYETAKRKVEEKIVQSAQENVVLLDGLITRTIEPAVKDIEYMAATLEQNGAQVNEAGL</sequence>
<reference evidence="1 2" key="1">
    <citation type="submission" date="2019-07" db="EMBL/GenBank/DDBJ databases">
        <title>Whole genome shotgun sequence of Aneurinibacillus danicus NBRC 102444.</title>
        <authorList>
            <person name="Hosoyama A."/>
            <person name="Uohara A."/>
            <person name="Ohji S."/>
            <person name="Ichikawa N."/>
        </authorList>
    </citation>
    <scope>NUCLEOTIDE SEQUENCE [LARGE SCALE GENOMIC DNA]</scope>
    <source>
        <strain evidence="1 2">NBRC 102444</strain>
    </source>
</reference>
<evidence type="ECO:0000313" key="1">
    <source>
        <dbReference type="EMBL" id="GEN33334.1"/>
    </source>
</evidence>
<name>A0A511V363_9BACL</name>
<gene>
    <name evidence="1" type="ORF">ADA01nite_07940</name>
</gene>
<comment type="caution">
    <text evidence="1">The sequence shown here is derived from an EMBL/GenBank/DDBJ whole genome shotgun (WGS) entry which is preliminary data.</text>
</comment>
<keyword evidence="2" id="KW-1185">Reference proteome</keyword>
<protein>
    <submittedName>
        <fullName evidence="1">Uncharacterized protein</fullName>
    </submittedName>
</protein>
<accession>A0A511V363</accession>
<dbReference type="OrthoDB" id="9996014at2"/>